<sequence>MEDRKRKRYRQIKLRVTEEEEIIIRQKISAANLKTFQAFALKMLLQGEVVTVDYSELLLLRKEVNAIGQNVNQITRFANTLGEMDQGLLAALQEEVSELSRLIQKEFTKERK</sequence>
<organism evidence="1 2">
    <name type="scientific">Streptococcus ratti</name>
    <dbReference type="NCBI Taxonomy" id="1341"/>
    <lineage>
        <taxon>Bacteria</taxon>
        <taxon>Bacillati</taxon>
        <taxon>Bacillota</taxon>
        <taxon>Bacilli</taxon>
        <taxon>Lactobacillales</taxon>
        <taxon>Streptococcaceae</taxon>
        <taxon>Streptococcus</taxon>
    </lineage>
</organism>
<proteinExistence type="predicted"/>
<evidence type="ECO:0000313" key="2">
    <source>
        <dbReference type="Proteomes" id="UP000532121"/>
    </source>
</evidence>
<dbReference type="AlphaFoldDB" id="A0A7X9QGA4"/>
<name>A0A7X9QGA4_STRRT</name>
<dbReference type="Proteomes" id="UP000532121">
    <property type="component" value="Unassembled WGS sequence"/>
</dbReference>
<dbReference type="InterPro" id="IPR053842">
    <property type="entry name" value="NikA-like"/>
</dbReference>
<comment type="caution">
    <text evidence="1">The sequence shown here is derived from an EMBL/GenBank/DDBJ whole genome shotgun (WGS) entry which is preliminary data.</text>
</comment>
<reference evidence="1 2" key="1">
    <citation type="submission" date="2020-04" db="EMBL/GenBank/DDBJ databases">
        <title>MicrobeNet Type strains.</title>
        <authorList>
            <person name="Nicholson A.C."/>
        </authorList>
    </citation>
    <scope>NUCLEOTIDE SEQUENCE [LARGE SCALE GENOMIC DNA]</scope>
    <source>
        <strain evidence="1 2">DSM 22768</strain>
    </source>
</reference>
<protein>
    <submittedName>
        <fullName evidence="1">MobC family plasmid mobilization relaxosome protein</fullName>
    </submittedName>
</protein>
<evidence type="ECO:0000313" key="1">
    <source>
        <dbReference type="EMBL" id="NMD49961.1"/>
    </source>
</evidence>
<dbReference type="RefSeq" id="WP_193524050.1">
    <property type="nucleotide sequence ID" value="NZ_JABASA010000031.1"/>
</dbReference>
<gene>
    <name evidence="1" type="ORF">HHO37_09980</name>
</gene>
<dbReference type="Pfam" id="PF21983">
    <property type="entry name" value="NikA-like"/>
    <property type="match status" value="1"/>
</dbReference>
<accession>A0A7X9QGA4</accession>
<dbReference type="EMBL" id="JABASA010000031">
    <property type="protein sequence ID" value="NMD49961.1"/>
    <property type="molecule type" value="Genomic_DNA"/>
</dbReference>